<dbReference type="Proteomes" id="UP000199515">
    <property type="component" value="Unassembled WGS sequence"/>
</dbReference>
<feature type="chain" id="PRO_5011604343" evidence="9">
    <location>
        <begin position="24"/>
        <end position="299"/>
    </location>
</feature>
<keyword evidence="7" id="KW-0482">Metalloprotease</keyword>
<evidence type="ECO:0000259" key="10">
    <source>
        <dbReference type="Pfam" id="PF05572"/>
    </source>
</evidence>
<dbReference type="GO" id="GO:0008237">
    <property type="term" value="F:metallopeptidase activity"/>
    <property type="evidence" value="ECO:0007669"/>
    <property type="project" value="UniProtKB-KW"/>
</dbReference>
<dbReference type="RefSeq" id="WP_091299017.1">
    <property type="nucleotide sequence ID" value="NZ_FNON01000013.1"/>
</dbReference>
<dbReference type="PANTHER" id="PTHR47466">
    <property type="match status" value="1"/>
</dbReference>
<keyword evidence="5" id="KW-0378">Hydrolase</keyword>
<evidence type="ECO:0000256" key="9">
    <source>
        <dbReference type="SAM" id="SignalP"/>
    </source>
</evidence>
<evidence type="ECO:0000256" key="7">
    <source>
        <dbReference type="ARBA" id="ARBA00023049"/>
    </source>
</evidence>
<comment type="similarity">
    <text evidence="1">Belongs to the peptidase M43B family.</text>
</comment>
<organism evidence="11 12">
    <name type="scientific">Amycolatopsis xylanica</name>
    <dbReference type="NCBI Taxonomy" id="589385"/>
    <lineage>
        <taxon>Bacteria</taxon>
        <taxon>Bacillati</taxon>
        <taxon>Actinomycetota</taxon>
        <taxon>Actinomycetes</taxon>
        <taxon>Pseudonocardiales</taxon>
        <taxon>Pseudonocardiaceae</taxon>
        <taxon>Amycolatopsis</taxon>
    </lineage>
</organism>
<keyword evidence="4 9" id="KW-0732">Signal</keyword>
<dbReference type="Pfam" id="PF05572">
    <property type="entry name" value="Peptidase_M43"/>
    <property type="match status" value="1"/>
</dbReference>
<evidence type="ECO:0000256" key="3">
    <source>
        <dbReference type="ARBA" id="ARBA00022723"/>
    </source>
</evidence>
<proteinExistence type="inferred from homology"/>
<reference evidence="11 12" key="1">
    <citation type="submission" date="2016-10" db="EMBL/GenBank/DDBJ databases">
        <authorList>
            <person name="de Groot N.N."/>
        </authorList>
    </citation>
    <scope>NUCLEOTIDE SEQUENCE [LARGE SCALE GENOMIC DNA]</scope>
    <source>
        <strain evidence="11 12">CPCC 202699</strain>
    </source>
</reference>
<name>A0A1H3SE72_9PSEU</name>
<evidence type="ECO:0000256" key="5">
    <source>
        <dbReference type="ARBA" id="ARBA00022801"/>
    </source>
</evidence>
<sequence length="299" mass="32112">MLKVLTVSGLLAACLMAPAGASATVAATCVVPSASAFGDGLGEDADSPGPGVAAAVERDLQARVRANPAPRLFGAFTVPVVWNVFYDQENPADGNIPDAAIQQTMNVVNSYFNQAGLSFRVANVVRRGAPHSVVHGAAIDNAVERQLKQYRQGTVQTLNIYTVAHNYNNDLAGWATFPWDYASNPQNDGIVYDYNYLPGGKHVGYNTGKIMAHEIGHWVGLLHTFQDGCHGGDFVDDTPAEATPAHGCPVGRDTCAAPGIDPIDNMMDYSSDNCRVRLTSGQYNRFAQVLYQYRGINLY</sequence>
<keyword evidence="8" id="KW-1015">Disulfide bond</keyword>
<dbReference type="InterPro" id="IPR008754">
    <property type="entry name" value="Peptidase_M43"/>
</dbReference>
<protein>
    <submittedName>
        <fullName evidence="11">Pregnancy-associated plasma protein-A</fullName>
    </submittedName>
</protein>
<accession>A0A1H3SE72</accession>
<evidence type="ECO:0000256" key="4">
    <source>
        <dbReference type="ARBA" id="ARBA00022729"/>
    </source>
</evidence>
<feature type="domain" description="Peptidase M43 pregnancy-associated plasma-A" evidence="10">
    <location>
        <begin position="148"/>
        <end position="290"/>
    </location>
</feature>
<dbReference type="GO" id="GO:0006508">
    <property type="term" value="P:proteolysis"/>
    <property type="evidence" value="ECO:0007669"/>
    <property type="project" value="UniProtKB-KW"/>
</dbReference>
<dbReference type="AlphaFoldDB" id="A0A1H3SE72"/>
<gene>
    <name evidence="11" type="ORF">SAMN05421504_113138</name>
</gene>
<evidence type="ECO:0000256" key="2">
    <source>
        <dbReference type="ARBA" id="ARBA00022670"/>
    </source>
</evidence>
<keyword evidence="12" id="KW-1185">Reference proteome</keyword>
<evidence type="ECO:0000256" key="6">
    <source>
        <dbReference type="ARBA" id="ARBA00022833"/>
    </source>
</evidence>
<feature type="signal peptide" evidence="9">
    <location>
        <begin position="1"/>
        <end position="23"/>
    </location>
</feature>
<dbReference type="InterPro" id="IPR024079">
    <property type="entry name" value="MetalloPept_cat_dom_sf"/>
</dbReference>
<dbReference type="CDD" id="cd04275">
    <property type="entry name" value="ZnMc_pappalysin_like"/>
    <property type="match status" value="1"/>
</dbReference>
<evidence type="ECO:0000313" key="12">
    <source>
        <dbReference type="Proteomes" id="UP000199515"/>
    </source>
</evidence>
<dbReference type="GO" id="GO:0046872">
    <property type="term" value="F:metal ion binding"/>
    <property type="evidence" value="ECO:0007669"/>
    <property type="project" value="UniProtKB-KW"/>
</dbReference>
<dbReference type="EMBL" id="FNON01000013">
    <property type="protein sequence ID" value="SDZ35970.1"/>
    <property type="molecule type" value="Genomic_DNA"/>
</dbReference>
<dbReference type="Gene3D" id="3.40.390.10">
    <property type="entry name" value="Collagenase (Catalytic Domain)"/>
    <property type="match status" value="1"/>
</dbReference>
<evidence type="ECO:0000256" key="8">
    <source>
        <dbReference type="ARBA" id="ARBA00023157"/>
    </source>
</evidence>
<evidence type="ECO:0000256" key="1">
    <source>
        <dbReference type="ARBA" id="ARBA00008721"/>
    </source>
</evidence>
<keyword evidence="2" id="KW-0645">Protease</keyword>
<evidence type="ECO:0000313" key="11">
    <source>
        <dbReference type="EMBL" id="SDZ35970.1"/>
    </source>
</evidence>
<dbReference type="STRING" id="589385.SAMN05421504_113138"/>
<keyword evidence="6" id="KW-0862">Zinc</keyword>
<keyword evidence="3" id="KW-0479">Metal-binding</keyword>
<dbReference type="SUPFAM" id="SSF55486">
    <property type="entry name" value="Metalloproteases ('zincins'), catalytic domain"/>
    <property type="match status" value="1"/>
</dbReference>
<dbReference type="PANTHER" id="PTHR47466:SF1">
    <property type="entry name" value="METALLOPROTEASE MEP1 (AFU_ORTHOLOGUE AFUA_1G07730)-RELATED"/>
    <property type="match status" value="1"/>
</dbReference>